<reference evidence="1 2" key="1">
    <citation type="journal article" date="2022" name="Allergy">
        <title>Genome assembly and annotation of Periplaneta americana reveal a comprehensive cockroach allergen profile.</title>
        <authorList>
            <person name="Wang L."/>
            <person name="Xiong Q."/>
            <person name="Saelim N."/>
            <person name="Wang L."/>
            <person name="Nong W."/>
            <person name="Wan A.T."/>
            <person name="Shi M."/>
            <person name="Liu X."/>
            <person name="Cao Q."/>
            <person name="Hui J.H.L."/>
            <person name="Sookrung N."/>
            <person name="Leung T.F."/>
            <person name="Tungtrongchitr A."/>
            <person name="Tsui S.K.W."/>
        </authorList>
    </citation>
    <scope>NUCLEOTIDE SEQUENCE [LARGE SCALE GENOMIC DNA]</scope>
    <source>
        <strain evidence="1">PWHHKU_190912</strain>
    </source>
</reference>
<gene>
    <name evidence="1" type="ORF">ANN_19312</name>
</gene>
<dbReference type="EMBL" id="JAJSOF020000031">
    <property type="protein sequence ID" value="KAJ4430721.1"/>
    <property type="molecule type" value="Genomic_DNA"/>
</dbReference>
<protein>
    <submittedName>
        <fullName evidence="1">Uncharacterized protein</fullName>
    </submittedName>
</protein>
<evidence type="ECO:0000313" key="2">
    <source>
        <dbReference type="Proteomes" id="UP001148838"/>
    </source>
</evidence>
<organism evidence="1 2">
    <name type="scientific">Periplaneta americana</name>
    <name type="common">American cockroach</name>
    <name type="synonym">Blatta americana</name>
    <dbReference type="NCBI Taxonomy" id="6978"/>
    <lineage>
        <taxon>Eukaryota</taxon>
        <taxon>Metazoa</taxon>
        <taxon>Ecdysozoa</taxon>
        <taxon>Arthropoda</taxon>
        <taxon>Hexapoda</taxon>
        <taxon>Insecta</taxon>
        <taxon>Pterygota</taxon>
        <taxon>Neoptera</taxon>
        <taxon>Polyneoptera</taxon>
        <taxon>Dictyoptera</taxon>
        <taxon>Blattodea</taxon>
        <taxon>Blattoidea</taxon>
        <taxon>Blattidae</taxon>
        <taxon>Blattinae</taxon>
        <taxon>Periplaneta</taxon>
    </lineage>
</organism>
<evidence type="ECO:0000313" key="1">
    <source>
        <dbReference type="EMBL" id="KAJ4430721.1"/>
    </source>
</evidence>
<keyword evidence="2" id="KW-1185">Reference proteome</keyword>
<name>A0ABQ8S9J3_PERAM</name>
<proteinExistence type="predicted"/>
<accession>A0ABQ8S9J3</accession>
<sequence>MKERFETKYGDSLSKEFEISCYQISCPQEESTTSSSISVLSAVRENCFQRVVSNQREGRRNSSENQVVLMNLYSPLNKWGCDGSSGHNEFKQKLADGDSFTDSEIFLVSFVPLLLYSEKDDKTNTLYCENPRPSSTKYCRPINIKLKHETIEIKHELKMTMVDGEVCNTVMENKSAQVCYICGASPKHMNDIDSVQQRTVDHKSFSFGLSILHAWIRFLECLLHVAYRLDFKKWQARGKDNEIMTLLKESIQKSFRAKMGLIIDRPKPGGSGTSNDGNTARRFLLILNWLLQ</sequence>
<comment type="caution">
    <text evidence="1">The sequence shown here is derived from an EMBL/GenBank/DDBJ whole genome shotgun (WGS) entry which is preliminary data.</text>
</comment>
<dbReference type="Proteomes" id="UP001148838">
    <property type="component" value="Unassembled WGS sequence"/>
</dbReference>